<dbReference type="InterPro" id="IPR012337">
    <property type="entry name" value="RNaseH-like_sf"/>
</dbReference>
<evidence type="ECO:0000256" key="3">
    <source>
        <dbReference type="ARBA" id="ARBA00022839"/>
    </source>
</evidence>
<gene>
    <name evidence="5" type="primary">orn</name>
    <name evidence="5" type="ORF">L2749_00335</name>
</gene>
<keyword evidence="1" id="KW-0540">Nuclease</keyword>
<organism evidence="5 6">
    <name type="scientific">Shewanella algicola</name>
    <dbReference type="NCBI Taxonomy" id="640633"/>
    <lineage>
        <taxon>Bacteria</taxon>
        <taxon>Pseudomonadati</taxon>
        <taxon>Pseudomonadota</taxon>
        <taxon>Gammaproteobacteria</taxon>
        <taxon>Alteromonadales</taxon>
        <taxon>Shewanellaceae</taxon>
        <taxon>Shewanella</taxon>
    </lineage>
</organism>
<protein>
    <submittedName>
        <fullName evidence="5">Oligoribonuclease</fullName>
        <ecNumber evidence="5">3.1.-.-</ecNumber>
    </submittedName>
</protein>
<proteinExistence type="predicted"/>
<dbReference type="Gene3D" id="3.30.420.10">
    <property type="entry name" value="Ribonuclease H-like superfamily/Ribonuclease H"/>
    <property type="match status" value="1"/>
</dbReference>
<dbReference type="InterPro" id="IPR013520">
    <property type="entry name" value="Ribonucl_H"/>
</dbReference>
<accession>A0A9X2C9R9</accession>
<dbReference type="EMBL" id="JAKILJ010000001">
    <property type="protein sequence ID" value="MCL1103719.1"/>
    <property type="molecule type" value="Genomic_DNA"/>
</dbReference>
<reference evidence="5" key="1">
    <citation type="submission" date="2022-01" db="EMBL/GenBank/DDBJ databases">
        <title>Whole genome-based taxonomy of the Shewanellaceae.</title>
        <authorList>
            <person name="Martin-Rodriguez A.J."/>
        </authorList>
    </citation>
    <scope>NUCLEOTIDE SEQUENCE</scope>
    <source>
        <strain evidence="5">DSM 23803</strain>
    </source>
</reference>
<dbReference type="Pfam" id="PF00929">
    <property type="entry name" value="RNase_T"/>
    <property type="match status" value="1"/>
</dbReference>
<name>A0A9X2C9R9_9GAMM</name>
<dbReference type="InterPro" id="IPR022894">
    <property type="entry name" value="Oligoribonuclease"/>
</dbReference>
<dbReference type="GO" id="GO:0003676">
    <property type="term" value="F:nucleic acid binding"/>
    <property type="evidence" value="ECO:0007669"/>
    <property type="project" value="InterPro"/>
</dbReference>
<dbReference type="GO" id="GO:0006259">
    <property type="term" value="P:DNA metabolic process"/>
    <property type="evidence" value="ECO:0007669"/>
    <property type="project" value="UniProtKB-ARBA"/>
</dbReference>
<dbReference type="InterPro" id="IPR036397">
    <property type="entry name" value="RNaseH_sf"/>
</dbReference>
<keyword evidence="2 5" id="KW-0378">Hydrolase</keyword>
<evidence type="ECO:0000256" key="2">
    <source>
        <dbReference type="ARBA" id="ARBA00022801"/>
    </source>
</evidence>
<evidence type="ECO:0000256" key="1">
    <source>
        <dbReference type="ARBA" id="ARBA00022722"/>
    </source>
</evidence>
<evidence type="ECO:0000313" key="5">
    <source>
        <dbReference type="EMBL" id="MCL1103719.1"/>
    </source>
</evidence>
<dbReference type="SUPFAM" id="SSF53098">
    <property type="entry name" value="Ribonuclease H-like"/>
    <property type="match status" value="1"/>
</dbReference>
<keyword evidence="3" id="KW-0269">Exonuclease</keyword>
<dbReference type="SMART" id="SM00479">
    <property type="entry name" value="EXOIII"/>
    <property type="match status" value="1"/>
</dbReference>
<keyword evidence="6" id="KW-1185">Reference proteome</keyword>
<evidence type="ECO:0000259" key="4">
    <source>
        <dbReference type="SMART" id="SM00479"/>
    </source>
</evidence>
<dbReference type="Proteomes" id="UP001139408">
    <property type="component" value="Unassembled WGS sequence"/>
</dbReference>
<dbReference type="GO" id="GO:0000175">
    <property type="term" value="F:3'-5'-RNA exonuclease activity"/>
    <property type="evidence" value="ECO:0007669"/>
    <property type="project" value="InterPro"/>
</dbReference>
<sequence length="225" mass="25307">MSPYFLFGDIETGGLNGRLVNGALGMEYYPILELAFILTDKDLNQIGLPLRVVVHHSDEVIATCSEWALDTHTASGLIDHVRASTLSLADAEQIVIKWLKGHSVSKYDGKTKQGVVFAGNSIMFDRSYIMCQMPTLHEYMHYRQLDVSALALAARAFNPELERKATSAKLYKHEALADIRESIEELRMYKQVLGSDSQTAYERFSNACRGFAKSLIKGLMPWVKW</sequence>
<feature type="domain" description="Exonuclease" evidence="4">
    <location>
        <begin position="4"/>
        <end position="195"/>
    </location>
</feature>
<comment type="caution">
    <text evidence="5">The sequence shown here is derived from an EMBL/GenBank/DDBJ whole genome shotgun (WGS) entry which is preliminary data.</text>
</comment>
<dbReference type="AlphaFoldDB" id="A0A9X2C9R9"/>
<evidence type="ECO:0000313" key="6">
    <source>
        <dbReference type="Proteomes" id="UP001139408"/>
    </source>
</evidence>
<dbReference type="NCBIfam" id="NF003765">
    <property type="entry name" value="PRK05359.1"/>
    <property type="match status" value="1"/>
</dbReference>
<dbReference type="RefSeq" id="WP_188923504.1">
    <property type="nucleotide sequence ID" value="NZ_BMQI01000001.1"/>
</dbReference>
<dbReference type="EC" id="3.1.-.-" evidence="5"/>
<dbReference type="CDD" id="cd06135">
    <property type="entry name" value="Orn"/>
    <property type="match status" value="1"/>
</dbReference>